<evidence type="ECO:0000256" key="3">
    <source>
        <dbReference type="ARBA" id="ARBA00023180"/>
    </source>
</evidence>
<comment type="similarity">
    <text evidence="1">Belongs to the polysaccharide lyase 1 family.</text>
</comment>
<gene>
    <name evidence="5" type="ORF">Acr_16g0002590</name>
</gene>
<evidence type="ECO:0000313" key="5">
    <source>
        <dbReference type="EMBL" id="GFZ03635.1"/>
    </source>
</evidence>
<dbReference type="GO" id="GO:0030570">
    <property type="term" value="F:pectate lyase activity"/>
    <property type="evidence" value="ECO:0007669"/>
    <property type="project" value="InterPro"/>
</dbReference>
<dbReference type="InterPro" id="IPR011050">
    <property type="entry name" value="Pectin_lyase_fold/virulence"/>
</dbReference>
<dbReference type="PRINTS" id="PR00807">
    <property type="entry name" value="AMBALLERGEN"/>
</dbReference>
<dbReference type="Pfam" id="PF04431">
    <property type="entry name" value="Pec_lyase_N"/>
    <property type="match status" value="1"/>
</dbReference>
<dbReference type="EMBL" id="BJWL01000016">
    <property type="protein sequence ID" value="GFZ03635.1"/>
    <property type="molecule type" value="Genomic_DNA"/>
</dbReference>
<keyword evidence="5" id="KW-0456">Lyase</keyword>
<dbReference type="Gene3D" id="2.160.20.10">
    <property type="entry name" value="Single-stranded right-handed beta-helix, Pectin lyase-like"/>
    <property type="match status" value="1"/>
</dbReference>
<name>A0A7J0FY64_9ERIC</name>
<protein>
    <submittedName>
        <fullName evidence="5">Pectin lyase-like superfamily protein</fullName>
    </submittedName>
</protein>
<evidence type="ECO:0000256" key="1">
    <source>
        <dbReference type="ARBA" id="ARBA00010980"/>
    </source>
</evidence>
<dbReference type="InterPro" id="IPR007524">
    <property type="entry name" value="Pec_lyase_N"/>
</dbReference>
<accession>A0A7J0FY64</accession>
<sequence>MDPKTILVATMEAVKLRNLFLVFVVLTVLTVTAHIADFDEVWQSRAEEAKTAARQAYHPDPEKVINHFNKHVHKVTQGDNSTRRELHNQGNRFIAPPNPAAKEVTKRDYAPESVWKSWLWRSEGDLMMDGAFFTQSGNSGQSYSKRDLITPKPGSYVPRLTRFSGSMNCVPNSPC</sequence>
<feature type="domain" description="Pectate lyase N-terminal" evidence="4">
    <location>
        <begin position="34"/>
        <end position="86"/>
    </location>
</feature>
<comment type="caution">
    <text evidence="5">The sequence shown here is derived from an EMBL/GenBank/DDBJ whole genome shotgun (WGS) entry which is preliminary data.</text>
</comment>
<dbReference type="SUPFAM" id="SSF51126">
    <property type="entry name" value="Pectin lyase-like"/>
    <property type="match status" value="1"/>
</dbReference>
<dbReference type="Proteomes" id="UP000585474">
    <property type="component" value="Unassembled WGS sequence"/>
</dbReference>
<dbReference type="AlphaFoldDB" id="A0A7J0FY64"/>
<reference evidence="5 6" key="1">
    <citation type="submission" date="2019-07" db="EMBL/GenBank/DDBJ databases">
        <title>De Novo Assembly of kiwifruit Actinidia rufa.</title>
        <authorList>
            <person name="Sugita-Konishi S."/>
            <person name="Sato K."/>
            <person name="Mori E."/>
            <person name="Abe Y."/>
            <person name="Kisaki G."/>
            <person name="Hamano K."/>
            <person name="Suezawa K."/>
            <person name="Otani M."/>
            <person name="Fukuda T."/>
            <person name="Manabe T."/>
            <person name="Gomi K."/>
            <person name="Tabuchi M."/>
            <person name="Akimitsu K."/>
            <person name="Kataoka I."/>
        </authorList>
    </citation>
    <scope>NUCLEOTIDE SEQUENCE [LARGE SCALE GENOMIC DNA]</scope>
    <source>
        <strain evidence="6">cv. Fuchu</strain>
    </source>
</reference>
<dbReference type="InterPro" id="IPR012334">
    <property type="entry name" value="Pectin_lyas_fold"/>
</dbReference>
<keyword evidence="3" id="KW-0325">Glycoprotein</keyword>
<evidence type="ECO:0000256" key="2">
    <source>
        <dbReference type="ARBA" id="ARBA00022729"/>
    </source>
</evidence>
<dbReference type="InterPro" id="IPR045032">
    <property type="entry name" value="PEL"/>
</dbReference>
<dbReference type="PANTHER" id="PTHR31683:SF69">
    <property type="entry name" value="PECTATE LYASE 7-RELATED"/>
    <property type="match status" value="1"/>
</dbReference>
<dbReference type="PANTHER" id="PTHR31683">
    <property type="entry name" value="PECTATE LYASE 18-RELATED"/>
    <property type="match status" value="1"/>
</dbReference>
<evidence type="ECO:0000313" key="6">
    <source>
        <dbReference type="Proteomes" id="UP000585474"/>
    </source>
</evidence>
<dbReference type="OrthoDB" id="1581485at2759"/>
<organism evidence="5 6">
    <name type="scientific">Actinidia rufa</name>
    <dbReference type="NCBI Taxonomy" id="165716"/>
    <lineage>
        <taxon>Eukaryota</taxon>
        <taxon>Viridiplantae</taxon>
        <taxon>Streptophyta</taxon>
        <taxon>Embryophyta</taxon>
        <taxon>Tracheophyta</taxon>
        <taxon>Spermatophyta</taxon>
        <taxon>Magnoliopsida</taxon>
        <taxon>eudicotyledons</taxon>
        <taxon>Gunneridae</taxon>
        <taxon>Pentapetalae</taxon>
        <taxon>asterids</taxon>
        <taxon>Ericales</taxon>
        <taxon>Actinidiaceae</taxon>
        <taxon>Actinidia</taxon>
    </lineage>
</organism>
<evidence type="ECO:0000259" key="4">
    <source>
        <dbReference type="Pfam" id="PF04431"/>
    </source>
</evidence>
<dbReference type="InterPro" id="IPR018082">
    <property type="entry name" value="AmbAllergen"/>
</dbReference>
<keyword evidence="2" id="KW-0732">Signal</keyword>
<keyword evidence="6" id="KW-1185">Reference proteome</keyword>
<proteinExistence type="inferred from homology"/>